<dbReference type="SUPFAM" id="SSF53474">
    <property type="entry name" value="alpha/beta-Hydrolases"/>
    <property type="match status" value="1"/>
</dbReference>
<feature type="active site" description="Proton acceptor" evidence="4">
    <location>
        <position position="370"/>
    </location>
</feature>
<dbReference type="Gene3D" id="3.40.50.1820">
    <property type="entry name" value="alpha/beta hydrolase"/>
    <property type="match status" value="1"/>
</dbReference>
<dbReference type="InterPro" id="IPR016292">
    <property type="entry name" value="Epoxide_hydrolase"/>
</dbReference>
<keyword evidence="2" id="KW-0058">Aromatic hydrocarbons catabolism</keyword>
<protein>
    <submittedName>
        <fullName evidence="6">Microsomal epoxide hydrolase</fullName>
    </submittedName>
</protein>
<evidence type="ECO:0000256" key="1">
    <source>
        <dbReference type="ARBA" id="ARBA00010088"/>
    </source>
</evidence>
<evidence type="ECO:0000313" key="6">
    <source>
        <dbReference type="EMBL" id="GHC80285.1"/>
    </source>
</evidence>
<feature type="active site" description="Proton donor" evidence="4">
    <location>
        <position position="320"/>
    </location>
</feature>
<comment type="similarity">
    <text evidence="1">Belongs to the peptidase S33 family.</text>
</comment>
<dbReference type="GO" id="GO:0097176">
    <property type="term" value="P:epoxide metabolic process"/>
    <property type="evidence" value="ECO:0007669"/>
    <property type="project" value="TreeGrafter"/>
</dbReference>
<dbReference type="RefSeq" id="WP_189821169.1">
    <property type="nucleotide sequence ID" value="NZ_BMVC01000001.1"/>
</dbReference>
<dbReference type="Proteomes" id="UP000638353">
    <property type="component" value="Unassembled WGS sequence"/>
</dbReference>
<dbReference type="InterPro" id="IPR000639">
    <property type="entry name" value="Epox_hydrolase-like"/>
</dbReference>
<gene>
    <name evidence="6" type="ORF">GCM10010334_07240</name>
</gene>
<evidence type="ECO:0000256" key="4">
    <source>
        <dbReference type="PIRSR" id="PIRSR001112-1"/>
    </source>
</evidence>
<dbReference type="InterPro" id="IPR029058">
    <property type="entry name" value="AB_hydrolase_fold"/>
</dbReference>
<organism evidence="6 7">
    <name type="scientific">Streptomyces finlayi</name>
    <dbReference type="NCBI Taxonomy" id="67296"/>
    <lineage>
        <taxon>Bacteria</taxon>
        <taxon>Bacillati</taxon>
        <taxon>Actinomycetota</taxon>
        <taxon>Actinomycetes</taxon>
        <taxon>Kitasatosporales</taxon>
        <taxon>Streptomycetaceae</taxon>
        <taxon>Streptomyces</taxon>
    </lineage>
</organism>
<evidence type="ECO:0000313" key="7">
    <source>
        <dbReference type="Proteomes" id="UP000638353"/>
    </source>
</evidence>
<feature type="domain" description="Epoxide hydrolase N-terminal" evidence="5">
    <location>
        <begin position="12"/>
        <end position="117"/>
    </location>
</feature>
<dbReference type="Pfam" id="PF06441">
    <property type="entry name" value="EHN"/>
    <property type="match status" value="1"/>
</dbReference>
<keyword evidence="3 6" id="KW-0378">Hydrolase</keyword>
<dbReference type="AlphaFoldDB" id="A0A919C774"/>
<dbReference type="PRINTS" id="PR00412">
    <property type="entry name" value="EPOXHYDRLASE"/>
</dbReference>
<dbReference type="GO" id="GO:0004301">
    <property type="term" value="F:epoxide hydrolase activity"/>
    <property type="evidence" value="ECO:0007669"/>
    <property type="project" value="TreeGrafter"/>
</dbReference>
<accession>A0A919C774</accession>
<dbReference type="PIRSF" id="PIRSF001112">
    <property type="entry name" value="Epoxide_hydrolase"/>
    <property type="match status" value="1"/>
</dbReference>
<dbReference type="InterPro" id="IPR010497">
    <property type="entry name" value="Epoxide_hydro_N"/>
</dbReference>
<comment type="caution">
    <text evidence="6">The sequence shown here is derived from an EMBL/GenBank/DDBJ whole genome shotgun (WGS) entry which is preliminary data.</text>
</comment>
<dbReference type="PANTHER" id="PTHR21661">
    <property type="entry name" value="EPOXIDE HYDROLASE 1-RELATED"/>
    <property type="match status" value="1"/>
</dbReference>
<evidence type="ECO:0000256" key="3">
    <source>
        <dbReference type="ARBA" id="ARBA00022801"/>
    </source>
</evidence>
<feature type="active site" description="Nucleophile" evidence="4">
    <location>
        <position position="186"/>
    </location>
</feature>
<evidence type="ECO:0000259" key="5">
    <source>
        <dbReference type="Pfam" id="PF06441"/>
    </source>
</evidence>
<dbReference type="PANTHER" id="PTHR21661:SF35">
    <property type="entry name" value="EPOXIDE HYDROLASE"/>
    <property type="match status" value="1"/>
</dbReference>
<reference evidence="6" key="2">
    <citation type="submission" date="2020-09" db="EMBL/GenBank/DDBJ databases">
        <authorList>
            <person name="Sun Q."/>
            <person name="Ohkuma M."/>
        </authorList>
    </citation>
    <scope>NUCLEOTIDE SEQUENCE</scope>
    <source>
        <strain evidence="6">JCM 4637</strain>
    </source>
</reference>
<sequence length="392" mass="43411">MSRNEQVTSPLISPFRIEIPQHEIDALHAKLDAARLPAPLPGDDWTTGVPTGWLSELVSYWREKYDWRAAEQELNAHPQFLTEIDGQRIHFLHVRSPEPDALPLILTHGWPGSIVEFLDVIDPLTDPRAHGGDPADAFHLVIPSLPGFGFSGPVSEGGWDSARIAGAWAELMNRLGYERYGAQGGDLGAAVSPALGRVAPDRVIGVHVNGDPGPMPEFPLPDEELASLTDLERDRVARIEAFMQEEFGYIAVQSTRPQALAYGLVDSPVGQLAWIMDKFREWTHPRAALPDTVVDRDRLLTNVMLYWLTGTAGSAAYVGYAQHQAWGVTVENSGVPTGVLTLAHDVGIRRYAERENTVVRWTDIEDRGGHFAALEEPALLTQDVREFFRDLR</sequence>
<proteinExistence type="inferred from homology"/>
<evidence type="ECO:0000256" key="2">
    <source>
        <dbReference type="ARBA" id="ARBA00022797"/>
    </source>
</evidence>
<reference evidence="6" key="1">
    <citation type="journal article" date="2014" name="Int. J. Syst. Evol. Microbiol.">
        <title>Complete genome sequence of Corynebacterium casei LMG S-19264T (=DSM 44701T), isolated from a smear-ripened cheese.</title>
        <authorList>
            <consortium name="US DOE Joint Genome Institute (JGI-PGF)"/>
            <person name="Walter F."/>
            <person name="Albersmeier A."/>
            <person name="Kalinowski J."/>
            <person name="Ruckert C."/>
        </authorList>
    </citation>
    <scope>NUCLEOTIDE SEQUENCE</scope>
    <source>
        <strain evidence="6">JCM 4637</strain>
    </source>
</reference>
<name>A0A919C774_9ACTN</name>
<dbReference type="EMBL" id="BMVC01000001">
    <property type="protein sequence ID" value="GHC80285.1"/>
    <property type="molecule type" value="Genomic_DNA"/>
</dbReference>